<evidence type="ECO:0000259" key="2">
    <source>
        <dbReference type="PROSITE" id="PS51186"/>
    </source>
</evidence>
<feature type="compositionally biased region" description="Basic residues" evidence="1">
    <location>
        <begin position="1"/>
        <end position="15"/>
    </location>
</feature>
<feature type="region of interest" description="Disordered" evidence="1">
    <location>
        <begin position="1"/>
        <end position="34"/>
    </location>
</feature>
<dbReference type="InterPro" id="IPR051908">
    <property type="entry name" value="Ribosomal_N-acetyltransferase"/>
</dbReference>
<evidence type="ECO:0000313" key="3">
    <source>
        <dbReference type="EMBL" id="PKZ41363.1"/>
    </source>
</evidence>
<dbReference type="EMBL" id="PKIZ01000014">
    <property type="protein sequence ID" value="PKZ41363.1"/>
    <property type="molecule type" value="Genomic_DNA"/>
</dbReference>
<evidence type="ECO:0000313" key="4">
    <source>
        <dbReference type="Proteomes" id="UP000234206"/>
    </source>
</evidence>
<dbReference type="GO" id="GO:1990189">
    <property type="term" value="F:protein N-terminal-serine acetyltransferase activity"/>
    <property type="evidence" value="ECO:0007669"/>
    <property type="project" value="TreeGrafter"/>
</dbReference>
<evidence type="ECO:0000256" key="1">
    <source>
        <dbReference type="SAM" id="MobiDB-lite"/>
    </source>
</evidence>
<dbReference type="PROSITE" id="PS51186">
    <property type="entry name" value="GNAT"/>
    <property type="match status" value="1"/>
</dbReference>
<dbReference type="Gene3D" id="3.40.630.30">
    <property type="match status" value="1"/>
</dbReference>
<keyword evidence="3" id="KW-0808">Transferase</keyword>
<dbReference type="GO" id="GO:0005737">
    <property type="term" value="C:cytoplasm"/>
    <property type="evidence" value="ECO:0007669"/>
    <property type="project" value="TreeGrafter"/>
</dbReference>
<proteinExistence type="predicted"/>
<name>A0A2I1P9R3_9MICO</name>
<dbReference type="SUPFAM" id="SSF55729">
    <property type="entry name" value="Acyl-CoA N-acyltransferases (Nat)"/>
    <property type="match status" value="1"/>
</dbReference>
<organism evidence="3 4">
    <name type="scientific">Kytococcus schroeteri</name>
    <dbReference type="NCBI Taxonomy" id="138300"/>
    <lineage>
        <taxon>Bacteria</taxon>
        <taxon>Bacillati</taxon>
        <taxon>Actinomycetota</taxon>
        <taxon>Actinomycetes</taxon>
        <taxon>Micrococcales</taxon>
        <taxon>Kytococcaceae</taxon>
        <taxon>Kytococcus</taxon>
    </lineage>
</organism>
<keyword evidence="4" id="KW-1185">Reference proteome</keyword>
<comment type="caution">
    <text evidence="3">The sequence shown here is derived from an EMBL/GenBank/DDBJ whole genome shotgun (WGS) entry which is preliminary data.</text>
</comment>
<dbReference type="PANTHER" id="PTHR43441:SF11">
    <property type="entry name" value="RIBOSOMAL-PROTEIN-SERINE ACETYLTRANSFERASE"/>
    <property type="match status" value="1"/>
</dbReference>
<dbReference type="InterPro" id="IPR016181">
    <property type="entry name" value="Acyl_CoA_acyltransferase"/>
</dbReference>
<sequence>MGRGLPRRPVRHRRPPGLPQGRGASGPPARRVRRGVRRLAARVRAGSGRPDHRRLSARLRTTVARTVAWPVCPEGLTPAGEVVRLRPLVRGDWPAYLRLRRANLGHLTPGTADDPDAPGLGAVPPVRAAFHRMVRRARPEALSGAALHWGVEYRGELAGEMVLDDIRWGGHRSASAGYWVDSAVTGRGVGRTALRLALDHALGPVGLHRVEVAVAVDNATSLAMVGALGLREEGLRRAAVFIDGAWRDHRVFAVTAPEWGPSGVVREP</sequence>
<gene>
    <name evidence="3" type="ORF">CYJ76_08045</name>
</gene>
<dbReference type="Proteomes" id="UP000234206">
    <property type="component" value="Unassembled WGS sequence"/>
</dbReference>
<dbReference type="PANTHER" id="PTHR43441">
    <property type="entry name" value="RIBOSOMAL-PROTEIN-SERINE ACETYLTRANSFERASE"/>
    <property type="match status" value="1"/>
</dbReference>
<dbReference type="AlphaFoldDB" id="A0A2I1P9R3"/>
<dbReference type="Pfam" id="PF13302">
    <property type="entry name" value="Acetyltransf_3"/>
    <property type="match status" value="1"/>
</dbReference>
<accession>A0A2I1P9R3</accession>
<dbReference type="GO" id="GO:0008999">
    <property type="term" value="F:protein-N-terminal-alanine acetyltransferase activity"/>
    <property type="evidence" value="ECO:0007669"/>
    <property type="project" value="TreeGrafter"/>
</dbReference>
<reference evidence="3 4" key="1">
    <citation type="submission" date="2017-12" db="EMBL/GenBank/DDBJ databases">
        <title>Phylogenetic diversity of female urinary microbiome.</title>
        <authorList>
            <person name="Thomas-White K."/>
            <person name="Wolfe A.J."/>
        </authorList>
    </citation>
    <scope>NUCLEOTIDE SEQUENCE [LARGE SCALE GENOMIC DNA]</scope>
    <source>
        <strain evidence="3 4">UMB1298</strain>
    </source>
</reference>
<dbReference type="InterPro" id="IPR000182">
    <property type="entry name" value="GNAT_dom"/>
</dbReference>
<feature type="compositionally biased region" description="Low complexity" evidence="1">
    <location>
        <begin position="19"/>
        <end position="29"/>
    </location>
</feature>
<protein>
    <submittedName>
        <fullName evidence="3">GNAT family N-acetyltransferase</fullName>
    </submittedName>
</protein>
<feature type="domain" description="N-acetyltransferase" evidence="2">
    <location>
        <begin position="83"/>
        <end position="257"/>
    </location>
</feature>
<dbReference type="OrthoDB" id="5242221at2"/>